<dbReference type="KEGG" id="sbj:CF168_15275"/>
<proteinExistence type="inferred from homology"/>
<dbReference type="EMBL" id="CP022358">
    <property type="protein sequence ID" value="ASK70107.1"/>
    <property type="molecule type" value="Genomic_DNA"/>
</dbReference>
<dbReference type="SUPFAM" id="SSF53850">
    <property type="entry name" value="Periplasmic binding protein-like II"/>
    <property type="match status" value="1"/>
</dbReference>
<dbReference type="RefSeq" id="WP_086904352.1">
    <property type="nucleotide sequence ID" value="NZ_CP022358.1"/>
</dbReference>
<sequence>MGFKSLIKISLVLQLLGLSAPSLAGRELTLVATNYPPFYTSELADQGGVALVVKEAFKRRGYHASVKFYPFARAALLVKTGQADGIIGLWYRKEREQWAHYSDPIQAVQIVFFKRKDNPLHFSQLSELKPFTIGIGRGYANPPEIAAAGLTTEEGNSDEMNLKKLFLKRIDLVLIGYNLAQYLIKQHGDEYLNALEQVGEPIATEVFHLGVSLAVADQATLVDEFNKGLESMAQDGRLDAILSQYPQIQSSLDPIEKIRTQAHP</sequence>
<evidence type="ECO:0000313" key="5">
    <source>
        <dbReference type="EMBL" id="ASK70107.1"/>
    </source>
</evidence>
<dbReference type="Pfam" id="PF00497">
    <property type="entry name" value="SBP_bac_3"/>
    <property type="match status" value="1"/>
</dbReference>
<dbReference type="PANTHER" id="PTHR35936:SF25">
    <property type="entry name" value="ABC TRANSPORTER SUBSTRATE-BINDING PROTEIN"/>
    <property type="match status" value="1"/>
</dbReference>
<gene>
    <name evidence="5" type="ORF">CF168_15275</name>
</gene>
<organism evidence="5 6">
    <name type="scientific">Shewanella bicestrii</name>
    <dbReference type="NCBI Taxonomy" id="2018305"/>
    <lineage>
        <taxon>Bacteria</taxon>
        <taxon>Pseudomonadati</taxon>
        <taxon>Pseudomonadota</taxon>
        <taxon>Gammaproteobacteria</taxon>
        <taxon>Alteromonadales</taxon>
        <taxon>Shewanellaceae</taxon>
        <taxon>Shewanella</taxon>
    </lineage>
</organism>
<dbReference type="PANTHER" id="PTHR35936">
    <property type="entry name" value="MEMBRANE-BOUND LYTIC MUREIN TRANSGLYCOSYLASE F"/>
    <property type="match status" value="1"/>
</dbReference>
<evidence type="ECO:0000259" key="4">
    <source>
        <dbReference type="SMART" id="SM00062"/>
    </source>
</evidence>
<evidence type="ECO:0000256" key="2">
    <source>
        <dbReference type="ARBA" id="ARBA00022729"/>
    </source>
</evidence>
<dbReference type="Proteomes" id="UP000198367">
    <property type="component" value="Chromosome"/>
</dbReference>
<dbReference type="SMART" id="SM00062">
    <property type="entry name" value="PBPb"/>
    <property type="match status" value="1"/>
</dbReference>
<protein>
    <submittedName>
        <fullName evidence="5">ABC transporter substrate-binding protein</fullName>
    </submittedName>
</protein>
<reference evidence="5 6" key="1">
    <citation type="submission" date="2017-07" db="EMBL/GenBank/DDBJ databases">
        <title>Phenotypical and genomic characterization of a clinical isolate of Shewanella bicestrii sp. nov. producing an extended-spectrum beta-lactamase and a new oxacillinase variant.</title>
        <authorList>
            <person name="Jousset A.B."/>
            <person name="Bonnin R.A."/>
            <person name="Girlich D."/>
            <person name="Dabos L."/>
            <person name="Potron A."/>
            <person name="Dortet L."/>
            <person name="Glaser P."/>
            <person name="Naas T."/>
        </authorList>
    </citation>
    <scope>NUCLEOTIDE SEQUENCE [LARGE SCALE GENOMIC DNA]</scope>
    <source>
        <strain evidence="5 6">JAB-1</strain>
    </source>
</reference>
<accession>A0A220UPH0</accession>
<evidence type="ECO:0000313" key="6">
    <source>
        <dbReference type="Proteomes" id="UP000198367"/>
    </source>
</evidence>
<dbReference type="InterPro" id="IPR001638">
    <property type="entry name" value="Solute-binding_3/MltF_N"/>
</dbReference>
<evidence type="ECO:0000256" key="3">
    <source>
        <dbReference type="SAM" id="SignalP"/>
    </source>
</evidence>
<name>A0A220UPH0_9GAMM</name>
<dbReference type="AlphaFoldDB" id="A0A220UPH0"/>
<keyword evidence="6" id="KW-1185">Reference proteome</keyword>
<comment type="similarity">
    <text evidence="1">Belongs to the bacterial solute-binding protein 3 family.</text>
</comment>
<keyword evidence="2 3" id="KW-0732">Signal</keyword>
<feature type="chain" id="PRO_5012171572" evidence="3">
    <location>
        <begin position="25"/>
        <end position="264"/>
    </location>
</feature>
<feature type="domain" description="Solute-binding protein family 3/N-terminal" evidence="4">
    <location>
        <begin position="27"/>
        <end position="249"/>
    </location>
</feature>
<dbReference type="Gene3D" id="3.40.190.10">
    <property type="entry name" value="Periplasmic binding protein-like II"/>
    <property type="match status" value="2"/>
</dbReference>
<feature type="signal peptide" evidence="3">
    <location>
        <begin position="1"/>
        <end position="24"/>
    </location>
</feature>
<evidence type="ECO:0000256" key="1">
    <source>
        <dbReference type="ARBA" id="ARBA00010333"/>
    </source>
</evidence>